<dbReference type="GO" id="GO:0005737">
    <property type="term" value="C:cytoplasm"/>
    <property type="evidence" value="ECO:0007669"/>
    <property type="project" value="TreeGrafter"/>
</dbReference>
<dbReference type="SUPFAM" id="SSF46894">
    <property type="entry name" value="C-terminal effector domain of the bipartite response regulators"/>
    <property type="match status" value="1"/>
</dbReference>
<keyword evidence="1" id="KW-0547">Nucleotide-binding</keyword>
<dbReference type="AlphaFoldDB" id="A0A8A1UGT5"/>
<feature type="domain" description="HTH luxR-type" evidence="4">
    <location>
        <begin position="909"/>
        <end position="974"/>
    </location>
</feature>
<dbReference type="GO" id="GO:0006355">
    <property type="term" value="P:regulation of DNA-templated transcription"/>
    <property type="evidence" value="ECO:0007669"/>
    <property type="project" value="InterPro"/>
</dbReference>
<dbReference type="PRINTS" id="PR00038">
    <property type="entry name" value="HTHLUXR"/>
</dbReference>
<accession>A0A8A1UGT5</accession>
<name>A0A8A1UGT5_STRR1</name>
<dbReference type="Gene3D" id="3.40.50.300">
    <property type="entry name" value="P-loop containing nucleotide triphosphate hydrolases"/>
    <property type="match status" value="1"/>
</dbReference>
<dbReference type="InterPro" id="IPR041664">
    <property type="entry name" value="AAA_16"/>
</dbReference>
<sequence length="985" mass="104954">MIHRNRTSGLDARGIRHLTAPAYGPPAACSLNGQGKTAPIRRATTSGDSVDGHAGDLGTATEPESGTEPVVGRDAELARLLRTVDPASAERVLMLVGDLGVGKSALLAHVARRAEADGTHVLRAEGSESESGLAFSALHQLLRPVAAEMDRLPERQRAALRDAFGAGPATPAQTTASDPLLIGVAILSLLSALGDRRPVLVVLDDAQWCDRASLDALAFAARRLDGDDPVTVLVATRNAHLPGLDRHIPTLTLEPLDDAAANQLLDLQPNSPTGRTRMQILDQAVGNPLALAELTRAASLHGTAASLTPAGPLPLTDRLERLFAARLDGLPAPTAQALLLLAAMDSVDSALSVQAGLPEAGDAVWLPAEEAALVRRAGRNVRFRHPLVRSAVYHFAPSDARRAAHRTLAELLRYEPDRRAWHRAASCPDPDAAVAAELERTAGRARRRGGYAAAAKALQRAAELAPEREGGARLLVEAARAAVFTGDLAWVEELAAAVRARTDDASLLTAATVQAGRLAALTVRHTAVFSRLADAADQLAAARPTTALDLLAGAAVVRFYSGEDAQRHRIQALLRRLPEDAAYLGLRTWVQTVSDPSGNRPHLASLLPRLSADAETRPERLVAVGIMAWLLDETPQAVRAFDAAFGRWELRGPLPEGLGGAVAWAYVERGRWGQAREGCARITAVGRSAGLDHAVACAAAVDATVLAYQGDSAAARTRAEDALALIDPLESRSVAVYARRALGAASAAEGAYESAYGQLRMAFTADGAPLHYHASYPSLADLAAAAVRTGRHKEATHIVERAARALAGNASPRLRALISRARGLLADPEDAEPHFRAALADPVLENWPFERAQTLLDFAEWLRRRRRIAEARAPLTEALETFRRLGARPWIERARAESRAAGLHVTDTPPDALAELTPQQQQIIRLAARGLTNREIAEKLFLSPRTVGSHLYRSFPKLGITARSQLRDLLEGFATPLISPTETGC</sequence>
<dbReference type="InterPro" id="IPR036388">
    <property type="entry name" value="WH-like_DNA-bd_sf"/>
</dbReference>
<dbReference type="InterPro" id="IPR016032">
    <property type="entry name" value="Sig_transdc_resp-reg_C-effctor"/>
</dbReference>
<protein>
    <submittedName>
        <fullName evidence="5">AAA family ATPase</fullName>
    </submittedName>
</protein>
<dbReference type="CDD" id="cd06170">
    <property type="entry name" value="LuxR_C_like"/>
    <property type="match status" value="1"/>
</dbReference>
<dbReference type="Pfam" id="PF00196">
    <property type="entry name" value="GerE"/>
    <property type="match status" value="1"/>
</dbReference>
<evidence type="ECO:0000256" key="2">
    <source>
        <dbReference type="ARBA" id="ARBA00022840"/>
    </source>
</evidence>
<dbReference type="GO" id="GO:0004016">
    <property type="term" value="F:adenylate cyclase activity"/>
    <property type="evidence" value="ECO:0007669"/>
    <property type="project" value="TreeGrafter"/>
</dbReference>
<evidence type="ECO:0000259" key="4">
    <source>
        <dbReference type="PROSITE" id="PS50043"/>
    </source>
</evidence>
<organism evidence="5 6">
    <name type="scientific">Streptomyces rimosus subsp. rimosus (strain ATCC 10970 / DSM 40260 / JCM 4667 / NRRL 2234)</name>
    <dbReference type="NCBI Taxonomy" id="1265868"/>
    <lineage>
        <taxon>Bacteria</taxon>
        <taxon>Bacillati</taxon>
        <taxon>Actinomycetota</taxon>
        <taxon>Actinomycetes</taxon>
        <taxon>Kitasatosporales</taxon>
        <taxon>Streptomycetaceae</taxon>
        <taxon>Streptomyces</taxon>
    </lineage>
</organism>
<dbReference type="GO" id="GO:0005524">
    <property type="term" value="F:ATP binding"/>
    <property type="evidence" value="ECO:0007669"/>
    <property type="project" value="UniProtKB-KW"/>
</dbReference>
<dbReference type="InterPro" id="IPR027417">
    <property type="entry name" value="P-loop_NTPase"/>
</dbReference>
<dbReference type="Gene3D" id="1.25.40.10">
    <property type="entry name" value="Tetratricopeptide repeat domain"/>
    <property type="match status" value="1"/>
</dbReference>
<evidence type="ECO:0000256" key="3">
    <source>
        <dbReference type="SAM" id="MobiDB-lite"/>
    </source>
</evidence>
<dbReference type="Gene3D" id="1.10.10.10">
    <property type="entry name" value="Winged helix-like DNA-binding domain superfamily/Winged helix DNA-binding domain"/>
    <property type="match status" value="1"/>
</dbReference>
<reference evidence="5" key="2">
    <citation type="submission" date="2020-01" db="EMBL/GenBank/DDBJ databases">
        <authorList>
            <person name="Algora L."/>
            <person name="Schniete J.K."/>
            <person name="MacFadyen A."/>
            <person name="Hoskisson P.A."/>
            <person name="Hunter I.S."/>
            <person name="Herron P.R."/>
        </authorList>
    </citation>
    <scope>NUCLEOTIDE SEQUENCE</scope>
    <source>
        <strain evidence="5">ATCC 10970</strain>
    </source>
</reference>
<gene>
    <name evidence="5" type="ORF">SRIM_003060</name>
</gene>
<proteinExistence type="predicted"/>
<dbReference type="InterPro" id="IPR000792">
    <property type="entry name" value="Tscrpt_reg_LuxR_C"/>
</dbReference>
<feature type="region of interest" description="Disordered" evidence="3">
    <location>
        <begin position="29"/>
        <end position="70"/>
    </location>
</feature>
<evidence type="ECO:0000313" key="6">
    <source>
        <dbReference type="Proteomes" id="UP000011074"/>
    </source>
</evidence>
<dbReference type="Pfam" id="PF13191">
    <property type="entry name" value="AAA_16"/>
    <property type="match status" value="1"/>
</dbReference>
<dbReference type="GO" id="GO:0003677">
    <property type="term" value="F:DNA binding"/>
    <property type="evidence" value="ECO:0007669"/>
    <property type="project" value="InterPro"/>
</dbReference>
<reference evidence="5" key="1">
    <citation type="submission" date="2012-12" db="EMBL/GenBank/DDBJ databases">
        <authorList>
            <person name="Pethick F.E."/>
            <person name="MacFadyen A.C."/>
            <person name="Tang Z."/>
            <person name="Sangal V."/>
            <person name="Tze-Tze L."/>
            <person name="Chu J."/>
            <person name="Guo M."/>
            <person name="Kirby R."/>
            <person name="Hoskisson P.A."/>
            <person name="Herron P.R."/>
            <person name="Hunter I.S."/>
        </authorList>
    </citation>
    <scope>NUCLEOTIDE SEQUENCE</scope>
    <source>
        <strain evidence="5">ATCC 10970</strain>
    </source>
</reference>
<keyword evidence="2" id="KW-0067">ATP-binding</keyword>
<dbReference type="SMART" id="SM00421">
    <property type="entry name" value="HTH_LUXR"/>
    <property type="match status" value="1"/>
</dbReference>
<evidence type="ECO:0000313" key="5">
    <source>
        <dbReference type="EMBL" id="QST79288.1"/>
    </source>
</evidence>
<dbReference type="SUPFAM" id="SSF52540">
    <property type="entry name" value="P-loop containing nucleoside triphosphate hydrolases"/>
    <property type="match status" value="1"/>
</dbReference>
<dbReference type="PANTHER" id="PTHR16305:SF35">
    <property type="entry name" value="TRANSCRIPTIONAL ACTIVATOR DOMAIN"/>
    <property type="match status" value="1"/>
</dbReference>
<dbReference type="Proteomes" id="UP000011074">
    <property type="component" value="Chromosome"/>
</dbReference>
<evidence type="ECO:0000256" key="1">
    <source>
        <dbReference type="ARBA" id="ARBA00022741"/>
    </source>
</evidence>
<dbReference type="InterPro" id="IPR011990">
    <property type="entry name" value="TPR-like_helical_dom_sf"/>
</dbReference>
<dbReference type="PANTHER" id="PTHR16305">
    <property type="entry name" value="TESTICULAR SOLUBLE ADENYLYL CYCLASE"/>
    <property type="match status" value="1"/>
</dbReference>
<dbReference type="PROSITE" id="PS50043">
    <property type="entry name" value="HTH_LUXR_2"/>
    <property type="match status" value="1"/>
</dbReference>
<dbReference type="EMBL" id="CP048261">
    <property type="protein sequence ID" value="QST79288.1"/>
    <property type="molecule type" value="Genomic_DNA"/>
</dbReference>
<reference evidence="5" key="3">
    <citation type="journal article" date="2021" name="bioRxiv">
        <title>Bilateral symmetry of linear streptomycete chromosomes.</title>
        <authorList>
            <person name="Algora-Gallardo L."/>
            <person name="Schniete J.K."/>
            <person name="Mark D.R."/>
            <person name="Hunter I.S."/>
            <person name="Herron P.R."/>
        </authorList>
    </citation>
    <scope>NUCLEOTIDE SEQUENCE</scope>
    <source>
        <strain evidence="5">ATCC 10970</strain>
    </source>
</reference>
<dbReference type="PROSITE" id="PS00622">
    <property type="entry name" value="HTH_LUXR_1"/>
    <property type="match status" value="1"/>
</dbReference>